<name>A0A1H7TFU9_9GAMM</name>
<evidence type="ECO:0000313" key="2">
    <source>
        <dbReference type="EMBL" id="SEL83750.1"/>
    </source>
</evidence>
<keyword evidence="3" id="KW-1185">Reference proteome</keyword>
<dbReference type="EMBL" id="FOAS01000030">
    <property type="protein sequence ID" value="SEL83750.1"/>
    <property type="molecule type" value="Genomic_DNA"/>
</dbReference>
<proteinExistence type="predicted"/>
<feature type="signal peptide" evidence="1">
    <location>
        <begin position="1"/>
        <end position="19"/>
    </location>
</feature>
<dbReference type="AlphaFoldDB" id="A0A1H7TFU9"/>
<dbReference type="Proteomes" id="UP000185766">
    <property type="component" value="Unassembled WGS sequence"/>
</dbReference>
<keyword evidence="1" id="KW-0732">Signal</keyword>
<sequence>MKYSVIPFIALLITGCTTAQNTPATGDFSYEDVRFAAADQTIQTPSKFNQDITECQSIAQVQYETDIKNSAKLAEIYGQPISPEVFAQKRKAQVVDCMTGKITGKGTGKGWLLAQDS</sequence>
<gene>
    <name evidence="2" type="ORF">SAMN05216214_1308</name>
</gene>
<accession>A0A1H7TFU9</accession>
<organism evidence="2 3">
    <name type="scientific">Atopomonas hussainii</name>
    <dbReference type="NCBI Taxonomy" id="1429083"/>
    <lineage>
        <taxon>Bacteria</taxon>
        <taxon>Pseudomonadati</taxon>
        <taxon>Pseudomonadota</taxon>
        <taxon>Gammaproteobacteria</taxon>
        <taxon>Pseudomonadales</taxon>
        <taxon>Pseudomonadaceae</taxon>
        <taxon>Atopomonas</taxon>
    </lineage>
</organism>
<evidence type="ECO:0008006" key="4">
    <source>
        <dbReference type="Google" id="ProtNLM"/>
    </source>
</evidence>
<evidence type="ECO:0000313" key="3">
    <source>
        <dbReference type="Proteomes" id="UP000185766"/>
    </source>
</evidence>
<reference evidence="2 3" key="1">
    <citation type="submission" date="2016-10" db="EMBL/GenBank/DDBJ databases">
        <authorList>
            <person name="de Groot N.N."/>
        </authorList>
    </citation>
    <scope>NUCLEOTIDE SEQUENCE [LARGE SCALE GENOMIC DNA]</scope>
    <source>
        <strain evidence="2 3">JCM 19513</strain>
    </source>
</reference>
<protein>
    <recommendedName>
        <fullName evidence="4">Lipoprotein</fullName>
    </recommendedName>
</protein>
<evidence type="ECO:0000256" key="1">
    <source>
        <dbReference type="SAM" id="SignalP"/>
    </source>
</evidence>
<dbReference type="PROSITE" id="PS51257">
    <property type="entry name" value="PROKAR_LIPOPROTEIN"/>
    <property type="match status" value="1"/>
</dbReference>
<feature type="chain" id="PRO_5010340144" description="Lipoprotein" evidence="1">
    <location>
        <begin position="20"/>
        <end position="117"/>
    </location>
</feature>
<dbReference type="RefSeq" id="WP_074870783.1">
    <property type="nucleotide sequence ID" value="NZ_FOAS01000030.1"/>
</dbReference>